<gene>
    <name evidence="2" type="ORF">F3K02_03270</name>
</gene>
<dbReference type="RefSeq" id="WP_177133298.1">
    <property type="nucleotide sequence ID" value="NZ_VYGV01000004.1"/>
</dbReference>
<name>A0A7Y8KW90_9BURK</name>
<keyword evidence="3" id="KW-1185">Reference proteome</keyword>
<reference evidence="2 3" key="1">
    <citation type="submission" date="2019-09" db="EMBL/GenBank/DDBJ databases">
        <title>Hydrogenophaga aromatica sp. nov., isolated from a para-xylene-degrading enrichment culture.</title>
        <authorList>
            <person name="Tancsics A."/>
            <person name="Banerjee S."/>
        </authorList>
    </citation>
    <scope>NUCLEOTIDE SEQUENCE [LARGE SCALE GENOMIC DNA]</scope>
    <source>
        <strain evidence="2 3">D2P1</strain>
    </source>
</reference>
<dbReference type="AlphaFoldDB" id="A0A7Y8KW90"/>
<comment type="caution">
    <text evidence="2">The sequence shown here is derived from an EMBL/GenBank/DDBJ whole genome shotgun (WGS) entry which is preliminary data.</text>
</comment>
<feature type="compositionally biased region" description="Basic and acidic residues" evidence="1">
    <location>
        <begin position="169"/>
        <end position="178"/>
    </location>
</feature>
<feature type="region of interest" description="Disordered" evidence="1">
    <location>
        <begin position="157"/>
        <end position="178"/>
    </location>
</feature>
<evidence type="ECO:0000313" key="2">
    <source>
        <dbReference type="EMBL" id="NWF44277.1"/>
    </source>
</evidence>
<dbReference type="Proteomes" id="UP000545507">
    <property type="component" value="Unassembled WGS sequence"/>
</dbReference>
<protein>
    <submittedName>
        <fullName evidence="2">Uncharacterized protein</fullName>
    </submittedName>
</protein>
<evidence type="ECO:0000313" key="3">
    <source>
        <dbReference type="Proteomes" id="UP000545507"/>
    </source>
</evidence>
<sequence length="215" mass="23178">MASLAWLLERRLAPLAETGGRAHMECLRLRAIVALMWWERLLPQALSGWSLSDAERLVAAEVEHEWDAEAVAVGGHDRGLVSLLVRGPARAVLDWIEAAGIRGGPVFRRIKPDGQVRTGALTPVGIGSLFASLLMEGRNVGVIDRQFSLDFSKKSPTFPRKRPSYPPIGRDDARGREGRAVAPGGGVLGLPAGGWVMPPRAELLDIVSEGGHDCL</sequence>
<proteinExistence type="predicted"/>
<dbReference type="EMBL" id="VYGV01000004">
    <property type="protein sequence ID" value="NWF44277.1"/>
    <property type="molecule type" value="Genomic_DNA"/>
</dbReference>
<accession>A0A7Y8KW90</accession>
<evidence type="ECO:0000256" key="1">
    <source>
        <dbReference type="SAM" id="MobiDB-lite"/>
    </source>
</evidence>
<organism evidence="2 3">
    <name type="scientific">Hydrogenophaga aromaticivorans</name>
    <dbReference type="NCBI Taxonomy" id="2610898"/>
    <lineage>
        <taxon>Bacteria</taxon>
        <taxon>Pseudomonadati</taxon>
        <taxon>Pseudomonadota</taxon>
        <taxon>Betaproteobacteria</taxon>
        <taxon>Burkholderiales</taxon>
        <taxon>Comamonadaceae</taxon>
        <taxon>Hydrogenophaga</taxon>
    </lineage>
</organism>